<sequence length="753" mass="83748">METKERLKLHRVLKIIGVVSLVMVGIAFYLGITSSRHMKGVIRGQFNDQQLVLARTTAERIERNIQNAIADLTLLNSLPAVQYNDPNSYDQLLMSTMPVLYRDNIIEIRRVDRDGNTMFIANDQGIATGYYGVVPQEAGAYMSWASELSNRGNVMGTGARPRDPSKDKKSIVLDLITPTREEAVDALHPRPSRGFAGYLKVTLDVSKLLREIIPPIRSGKTGYAWVIDSSGNFLHHPEASFIGENAFEVRSSRNPAISFNDINQIQREEMLRGKEGRGTYTSGWHRDVAAPMEKLIAYSPVRIQGPYLTYNWSVAVVAPADEVEAEVSQIYGKQILLQGFVIFIIVLGSASVVLHELRWSTILEQEVALKTDDIRRYTGELERSEAKYRSLIESAEDMIFTLDSAGVIKTANQHMARVFGVSGEELAGQSLFRFLPREQATEQLDIVRKALSSDKAQRAESGFNLHDRELWFNIQYIPVREAGREHEHVLGIARDITDRKNLERQLINSEKLASLGTLAAGVAHEINNPIGIMLGFCDLMLERMDPGTMEYNDLKTIERHGLHCKSIVERLLSFARMSEEAEDRCDLNENIQEVVSVVKHTLDINRIRLETALASDLPPVNIDSRGLQQVLLNLVGNAIHAMDGDGVLRIISRTGRREEDVELIVADTGCGIRKELIAKIFDPFFTTKKVGEGTGLGLSVSYGIVSKYGGTVECASHAEEDGPGETGTVFTVTLKTKKDAFDETTDPSVPPLG</sequence>
<dbReference type="InterPro" id="IPR013656">
    <property type="entry name" value="PAS_4"/>
</dbReference>
<feature type="domain" description="PAC" evidence="17">
    <location>
        <begin position="453"/>
        <end position="508"/>
    </location>
</feature>
<evidence type="ECO:0000256" key="14">
    <source>
        <dbReference type="SAM" id="Phobius"/>
    </source>
</evidence>
<dbReference type="STRING" id="335543.Sfum_0622"/>
<dbReference type="eggNOG" id="COG4191">
    <property type="taxonomic scope" value="Bacteria"/>
</dbReference>
<dbReference type="InterPro" id="IPR000014">
    <property type="entry name" value="PAS"/>
</dbReference>
<dbReference type="SMART" id="SM00091">
    <property type="entry name" value="PAS"/>
    <property type="match status" value="1"/>
</dbReference>
<dbReference type="SMART" id="SM00388">
    <property type="entry name" value="HisKA"/>
    <property type="match status" value="1"/>
</dbReference>
<evidence type="ECO:0000256" key="7">
    <source>
        <dbReference type="ARBA" id="ARBA00022692"/>
    </source>
</evidence>
<comment type="catalytic activity">
    <reaction evidence="1">
        <text>ATP + protein L-histidine = ADP + protein N-phospho-L-histidine.</text>
        <dbReference type="EC" id="2.7.13.3"/>
    </reaction>
</comment>
<keyword evidence="12" id="KW-0902">Two-component regulatory system</keyword>
<dbReference type="CDD" id="cd00130">
    <property type="entry name" value="PAS"/>
    <property type="match status" value="1"/>
</dbReference>
<feature type="transmembrane region" description="Helical" evidence="14">
    <location>
        <begin position="12"/>
        <end position="32"/>
    </location>
</feature>
<feature type="domain" description="PAS" evidence="16">
    <location>
        <begin position="384"/>
        <end position="454"/>
    </location>
</feature>
<dbReference type="PANTHER" id="PTHR43065:SF46">
    <property type="entry name" value="C4-DICARBOXYLATE TRANSPORT SENSOR PROTEIN DCTB"/>
    <property type="match status" value="1"/>
</dbReference>
<dbReference type="CDD" id="cd12912">
    <property type="entry name" value="PDC2_MCP_like"/>
    <property type="match status" value="1"/>
</dbReference>
<dbReference type="GO" id="GO:0005524">
    <property type="term" value="F:ATP binding"/>
    <property type="evidence" value="ECO:0007669"/>
    <property type="project" value="UniProtKB-KW"/>
</dbReference>
<dbReference type="InterPro" id="IPR033479">
    <property type="entry name" value="dCache_1"/>
</dbReference>
<evidence type="ECO:0000259" key="15">
    <source>
        <dbReference type="PROSITE" id="PS50109"/>
    </source>
</evidence>
<dbReference type="CDD" id="cd00082">
    <property type="entry name" value="HisKA"/>
    <property type="match status" value="1"/>
</dbReference>
<dbReference type="PROSITE" id="PS50112">
    <property type="entry name" value="PAS"/>
    <property type="match status" value="1"/>
</dbReference>
<evidence type="ECO:0000256" key="3">
    <source>
        <dbReference type="ARBA" id="ARBA00012438"/>
    </source>
</evidence>
<dbReference type="Gene3D" id="3.30.450.20">
    <property type="entry name" value="PAS domain"/>
    <property type="match status" value="2"/>
</dbReference>
<comment type="subcellular location">
    <subcellularLocation>
        <location evidence="2">Cell membrane</location>
        <topology evidence="2">Multi-pass membrane protein</topology>
    </subcellularLocation>
</comment>
<keyword evidence="4" id="KW-1003">Cell membrane</keyword>
<evidence type="ECO:0000259" key="16">
    <source>
        <dbReference type="PROSITE" id="PS50112"/>
    </source>
</evidence>
<keyword evidence="9 18" id="KW-0418">Kinase</keyword>
<dbReference type="InterPro" id="IPR005467">
    <property type="entry name" value="His_kinase_dom"/>
</dbReference>
<dbReference type="InterPro" id="IPR004358">
    <property type="entry name" value="Sig_transdc_His_kin-like_C"/>
</dbReference>
<dbReference type="InterPro" id="IPR000700">
    <property type="entry name" value="PAS-assoc_C"/>
</dbReference>
<dbReference type="InterPro" id="IPR035965">
    <property type="entry name" value="PAS-like_dom_sf"/>
</dbReference>
<proteinExistence type="predicted"/>
<dbReference type="Pfam" id="PF08448">
    <property type="entry name" value="PAS_4"/>
    <property type="match status" value="1"/>
</dbReference>
<evidence type="ECO:0000256" key="6">
    <source>
        <dbReference type="ARBA" id="ARBA00022679"/>
    </source>
</evidence>
<evidence type="ECO:0000256" key="2">
    <source>
        <dbReference type="ARBA" id="ARBA00004651"/>
    </source>
</evidence>
<dbReference type="PROSITE" id="PS50113">
    <property type="entry name" value="PAC"/>
    <property type="match status" value="1"/>
</dbReference>
<dbReference type="PROSITE" id="PS50109">
    <property type="entry name" value="HIS_KIN"/>
    <property type="match status" value="1"/>
</dbReference>
<dbReference type="InterPro" id="IPR036097">
    <property type="entry name" value="HisK_dim/P_sf"/>
</dbReference>
<keyword evidence="8" id="KW-0547">Nucleotide-binding</keyword>
<dbReference type="AlphaFoldDB" id="A0LFW9"/>
<dbReference type="SMART" id="SM00387">
    <property type="entry name" value="HATPase_c"/>
    <property type="match status" value="1"/>
</dbReference>
<accession>A0LFW9</accession>
<evidence type="ECO:0000256" key="1">
    <source>
        <dbReference type="ARBA" id="ARBA00000085"/>
    </source>
</evidence>
<dbReference type="InParanoid" id="A0LFW9"/>
<gene>
    <name evidence="18" type="ordered locus">Sfum_0622</name>
</gene>
<dbReference type="InterPro" id="IPR036890">
    <property type="entry name" value="HATPase_C_sf"/>
</dbReference>
<evidence type="ECO:0000256" key="13">
    <source>
        <dbReference type="ARBA" id="ARBA00023136"/>
    </source>
</evidence>
<keyword evidence="10" id="KW-0067">ATP-binding</keyword>
<dbReference type="Gene3D" id="1.10.287.130">
    <property type="match status" value="1"/>
</dbReference>
<evidence type="ECO:0000256" key="11">
    <source>
        <dbReference type="ARBA" id="ARBA00022989"/>
    </source>
</evidence>
<dbReference type="KEGG" id="sfu:Sfum_0622"/>
<dbReference type="Pfam" id="PF02518">
    <property type="entry name" value="HATPase_c"/>
    <property type="match status" value="1"/>
</dbReference>
<dbReference type="GO" id="GO:0005886">
    <property type="term" value="C:plasma membrane"/>
    <property type="evidence" value="ECO:0007669"/>
    <property type="project" value="UniProtKB-SubCell"/>
</dbReference>
<evidence type="ECO:0000313" key="18">
    <source>
        <dbReference type="EMBL" id="ABK16321.1"/>
    </source>
</evidence>
<organism evidence="18 19">
    <name type="scientific">Syntrophobacter fumaroxidans (strain DSM 10017 / MPOB)</name>
    <dbReference type="NCBI Taxonomy" id="335543"/>
    <lineage>
        <taxon>Bacteria</taxon>
        <taxon>Pseudomonadati</taxon>
        <taxon>Thermodesulfobacteriota</taxon>
        <taxon>Syntrophobacteria</taxon>
        <taxon>Syntrophobacterales</taxon>
        <taxon>Syntrophobacteraceae</taxon>
        <taxon>Syntrophobacter</taxon>
    </lineage>
</organism>
<dbReference type="SUPFAM" id="SSF47384">
    <property type="entry name" value="Homodimeric domain of signal transducing histidine kinase"/>
    <property type="match status" value="1"/>
</dbReference>
<dbReference type="SUPFAM" id="SSF55785">
    <property type="entry name" value="PYP-like sensor domain (PAS domain)"/>
    <property type="match status" value="1"/>
</dbReference>
<keyword evidence="11 14" id="KW-1133">Transmembrane helix</keyword>
<dbReference type="PANTHER" id="PTHR43065">
    <property type="entry name" value="SENSOR HISTIDINE KINASE"/>
    <property type="match status" value="1"/>
</dbReference>
<keyword evidence="7 14" id="KW-0812">Transmembrane</keyword>
<keyword evidence="13 14" id="KW-0472">Membrane</keyword>
<evidence type="ECO:0000256" key="12">
    <source>
        <dbReference type="ARBA" id="ARBA00023012"/>
    </source>
</evidence>
<evidence type="ECO:0000256" key="5">
    <source>
        <dbReference type="ARBA" id="ARBA00022553"/>
    </source>
</evidence>
<dbReference type="Pfam" id="PF00512">
    <property type="entry name" value="HisKA"/>
    <property type="match status" value="1"/>
</dbReference>
<dbReference type="GO" id="GO:0000155">
    <property type="term" value="F:phosphorelay sensor kinase activity"/>
    <property type="evidence" value="ECO:0007669"/>
    <property type="project" value="InterPro"/>
</dbReference>
<evidence type="ECO:0000259" key="17">
    <source>
        <dbReference type="PROSITE" id="PS50113"/>
    </source>
</evidence>
<dbReference type="Gene3D" id="3.30.565.10">
    <property type="entry name" value="Histidine kinase-like ATPase, C-terminal domain"/>
    <property type="match status" value="1"/>
</dbReference>
<name>A0LFW9_SYNFM</name>
<evidence type="ECO:0000313" key="19">
    <source>
        <dbReference type="Proteomes" id="UP000001784"/>
    </source>
</evidence>
<dbReference type="InterPro" id="IPR003594">
    <property type="entry name" value="HATPase_dom"/>
</dbReference>
<evidence type="ECO:0000256" key="9">
    <source>
        <dbReference type="ARBA" id="ARBA00022777"/>
    </source>
</evidence>
<dbReference type="InterPro" id="IPR003661">
    <property type="entry name" value="HisK_dim/P_dom"/>
</dbReference>
<dbReference type="PRINTS" id="PR00344">
    <property type="entry name" value="BCTRLSENSOR"/>
</dbReference>
<dbReference type="Pfam" id="PF02743">
    <property type="entry name" value="dCache_1"/>
    <property type="match status" value="1"/>
</dbReference>
<keyword evidence="6 18" id="KW-0808">Transferase</keyword>
<dbReference type="SUPFAM" id="SSF55874">
    <property type="entry name" value="ATPase domain of HSP90 chaperone/DNA topoisomerase II/histidine kinase"/>
    <property type="match status" value="1"/>
</dbReference>
<keyword evidence="19" id="KW-1185">Reference proteome</keyword>
<keyword evidence="5" id="KW-0597">Phosphoprotein</keyword>
<evidence type="ECO:0000256" key="8">
    <source>
        <dbReference type="ARBA" id="ARBA00022741"/>
    </source>
</evidence>
<dbReference type="EC" id="2.7.13.3" evidence="3"/>
<dbReference type="HOGENOM" id="CLU_020355_0_0_7"/>
<dbReference type="NCBIfam" id="TIGR00229">
    <property type="entry name" value="sensory_box"/>
    <property type="match status" value="1"/>
</dbReference>
<dbReference type="EMBL" id="CP000478">
    <property type="protein sequence ID" value="ABK16321.1"/>
    <property type="molecule type" value="Genomic_DNA"/>
</dbReference>
<protein>
    <recommendedName>
        <fullName evidence="3">histidine kinase</fullName>
        <ecNumber evidence="3">2.7.13.3</ecNumber>
    </recommendedName>
</protein>
<reference evidence="18 19" key="1">
    <citation type="submission" date="2006-10" db="EMBL/GenBank/DDBJ databases">
        <title>Complete sequence of Syntrophobacter fumaroxidans MPOB.</title>
        <authorList>
            <consortium name="US DOE Joint Genome Institute"/>
            <person name="Copeland A."/>
            <person name="Lucas S."/>
            <person name="Lapidus A."/>
            <person name="Barry K."/>
            <person name="Detter J.C."/>
            <person name="Glavina del Rio T."/>
            <person name="Hammon N."/>
            <person name="Israni S."/>
            <person name="Pitluck S."/>
            <person name="Goltsman E.G."/>
            <person name="Martinez M."/>
            <person name="Schmutz J."/>
            <person name="Larimer F."/>
            <person name="Land M."/>
            <person name="Hauser L."/>
            <person name="Kyrpides N."/>
            <person name="Kim E."/>
            <person name="Boone D.R."/>
            <person name="Brockman F."/>
            <person name="Culley D."/>
            <person name="Ferry J."/>
            <person name="Gunsalus R."/>
            <person name="McInerney M.J."/>
            <person name="Morrison M."/>
            <person name="Plugge C."/>
            <person name="Rohlin L."/>
            <person name="Scholten J."/>
            <person name="Sieber J."/>
            <person name="Stams A.J.M."/>
            <person name="Worm P."/>
            <person name="Henstra A.M."/>
            <person name="Richardson P."/>
        </authorList>
    </citation>
    <scope>NUCLEOTIDE SEQUENCE [LARGE SCALE GENOMIC DNA]</scope>
    <source>
        <strain evidence="19">DSM 10017 / MPOB</strain>
    </source>
</reference>
<dbReference type="RefSeq" id="WP_011697494.1">
    <property type="nucleotide sequence ID" value="NC_008554.1"/>
</dbReference>
<evidence type="ECO:0000256" key="4">
    <source>
        <dbReference type="ARBA" id="ARBA00022475"/>
    </source>
</evidence>
<feature type="domain" description="Histidine kinase" evidence="15">
    <location>
        <begin position="521"/>
        <end position="738"/>
    </location>
</feature>
<evidence type="ECO:0000256" key="10">
    <source>
        <dbReference type="ARBA" id="ARBA00022840"/>
    </source>
</evidence>
<dbReference type="Proteomes" id="UP000001784">
    <property type="component" value="Chromosome"/>
</dbReference>